<dbReference type="GeneID" id="10537493"/>
<dbReference type="Pfam" id="PF20231">
    <property type="entry name" value="DUF6589"/>
    <property type="match status" value="1"/>
</dbReference>
<evidence type="ECO:0000259" key="1">
    <source>
        <dbReference type="Pfam" id="PF20231"/>
    </source>
</evidence>
<evidence type="ECO:0000313" key="2">
    <source>
        <dbReference type="EMBL" id="EFP92166.2"/>
    </source>
</evidence>
<name>E3L6J1_PUCGT</name>
<keyword evidence="3" id="KW-1185">Reference proteome</keyword>
<dbReference type="HOGENOM" id="CLU_009176_0_0_1"/>
<dbReference type="RefSeq" id="XP_003336585.2">
    <property type="nucleotide sequence ID" value="XM_003336537.2"/>
</dbReference>
<dbReference type="AlphaFoldDB" id="E3L6J1"/>
<dbReference type="KEGG" id="pgr:PGTG_17896"/>
<accession>E3L6J1</accession>
<reference evidence="3" key="2">
    <citation type="journal article" date="2011" name="Proc. Natl. Acad. Sci. U.S.A.">
        <title>Obligate biotrophy features unraveled by the genomic analysis of rust fungi.</title>
        <authorList>
            <person name="Duplessis S."/>
            <person name="Cuomo C.A."/>
            <person name="Lin Y.-C."/>
            <person name="Aerts A."/>
            <person name="Tisserant E."/>
            <person name="Veneault-Fourrey C."/>
            <person name="Joly D.L."/>
            <person name="Hacquard S."/>
            <person name="Amselem J."/>
            <person name="Cantarel B.L."/>
            <person name="Chiu R."/>
            <person name="Coutinho P.M."/>
            <person name="Feau N."/>
            <person name="Field M."/>
            <person name="Frey P."/>
            <person name="Gelhaye E."/>
            <person name="Goldberg J."/>
            <person name="Grabherr M.G."/>
            <person name="Kodira C.D."/>
            <person name="Kohler A."/>
            <person name="Kuees U."/>
            <person name="Lindquist E.A."/>
            <person name="Lucas S.M."/>
            <person name="Mago R."/>
            <person name="Mauceli E."/>
            <person name="Morin E."/>
            <person name="Murat C."/>
            <person name="Pangilinan J.L."/>
            <person name="Park R."/>
            <person name="Pearson M."/>
            <person name="Quesneville H."/>
            <person name="Rouhier N."/>
            <person name="Sakthikumar S."/>
            <person name="Salamov A.A."/>
            <person name="Schmutz J."/>
            <person name="Selles B."/>
            <person name="Shapiro H."/>
            <person name="Tanguay P."/>
            <person name="Tuskan G.A."/>
            <person name="Henrissat B."/>
            <person name="Van de Peer Y."/>
            <person name="Rouze P."/>
            <person name="Ellis J.G."/>
            <person name="Dodds P.N."/>
            <person name="Schein J.E."/>
            <person name="Zhong S."/>
            <person name="Hamelin R.C."/>
            <person name="Grigoriev I.V."/>
            <person name="Szabo L.J."/>
            <person name="Martin F."/>
        </authorList>
    </citation>
    <scope>NUCLEOTIDE SEQUENCE [LARGE SCALE GENOMIC DNA]</scope>
    <source>
        <strain evidence="3">CRL 75-36-700-3 / race SCCL</strain>
    </source>
</reference>
<dbReference type="VEuPathDB" id="FungiDB:PGTG_17896"/>
<dbReference type="EMBL" id="DS178359">
    <property type="protein sequence ID" value="EFP92166.2"/>
    <property type="molecule type" value="Genomic_DNA"/>
</dbReference>
<sequence length="725" mass="82264">MVPEHSHILQICDYINSHQLTPKKFFHAFLQNNDLNAIDRRKKWYGKGLPSTMDLLKVFVEVLTKKEEGKKMWHEFVLEHAIEIVKQQQPKSGYYPQGSFLSSAAATASFFSEESKQSYNDQYIVKSMPFLHNLVLGALSTSVSNNDPIPTEADETLVAAQAQDDQQGLDLEEIAYGSPPTPQLRATSRFQCISKMVCGMVAFTRNRRHNGMQLRNGIQLLACGVTERVNQYLMYHGLSCSRRTAMAAINTLSSEAEMKLKDLFRNAFRKFPIAPIICIDNLDIEERVHTHSTGHRNHTFHGKWGYVHLPSDDLLNSLDMDEINLTTFHSALKKIPSFQVDPYMFMPTLESEVSYKAVWKSQIAHVLSQYLASPSDPSQAININPPEVDPISSTPPKIHMLKLMEAPENSSEGIGHVLDSVAEQAGLSPEEFFSKMLLFDGDLATCRNFNSLKFLCNPSEYPRHSLQNVSFQLGASHTLWNIAQCIFKTHFGNPESSLDTGAWRVLHALGVPHERAMPKKKDYTLMLKYIERVHEATILYCLKVVMKTDLDPVMAFDGKNPKPTIPTAKYNQIIEDVYARFCTGEARATAYERSSPKLNNLLLRLHEFSTVVEADRAMKAGDIGRLMNVWKMWAVMSQSLKGLRNYSLYLPRLIVFLNEILPGSLGKLFRHSLLFSPSGRPNHFVSKDFYLEIQNYWLKFVFNNSGIGTDVDRLKDTYSLNIHLG</sequence>
<reference key="1">
    <citation type="submission" date="2007-01" db="EMBL/GenBank/DDBJ databases">
        <title>The Genome Sequence of Puccinia graminis f. sp. tritici Strain CRL 75-36-700-3.</title>
        <authorList>
            <consortium name="The Broad Institute Genome Sequencing Platform"/>
            <person name="Birren B."/>
            <person name="Lander E."/>
            <person name="Galagan J."/>
            <person name="Nusbaum C."/>
            <person name="Devon K."/>
            <person name="Cuomo C."/>
            <person name="Jaffe D."/>
            <person name="Butler J."/>
            <person name="Alvarez P."/>
            <person name="Gnerre S."/>
            <person name="Grabherr M."/>
            <person name="Mauceli E."/>
            <person name="Brockman W."/>
            <person name="Young S."/>
            <person name="LaButti K."/>
            <person name="Sykes S."/>
            <person name="DeCaprio D."/>
            <person name="Crawford M."/>
            <person name="Koehrsen M."/>
            <person name="Engels R."/>
            <person name="Montgomery P."/>
            <person name="Pearson M."/>
            <person name="Howarth C."/>
            <person name="Larson L."/>
            <person name="White J."/>
            <person name="Zeng Q."/>
            <person name="Kodira C."/>
            <person name="Yandava C."/>
            <person name="Alvarado L."/>
            <person name="O'Leary S."/>
            <person name="Szabo L."/>
            <person name="Dean R."/>
            <person name="Schein J."/>
        </authorList>
    </citation>
    <scope>NUCLEOTIDE SEQUENCE</scope>
    <source>
        <strain>CRL 75-36-700-3</strain>
    </source>
</reference>
<feature type="domain" description="DUF6589" evidence="1">
    <location>
        <begin position="343"/>
        <end position="723"/>
    </location>
</feature>
<proteinExistence type="predicted"/>
<gene>
    <name evidence="2" type="ORF">PGTG_17896</name>
</gene>
<evidence type="ECO:0000313" key="3">
    <source>
        <dbReference type="Proteomes" id="UP000008783"/>
    </source>
</evidence>
<organism evidence="2 3">
    <name type="scientific">Puccinia graminis f. sp. tritici (strain CRL 75-36-700-3 / race SCCL)</name>
    <name type="common">Black stem rust fungus</name>
    <dbReference type="NCBI Taxonomy" id="418459"/>
    <lineage>
        <taxon>Eukaryota</taxon>
        <taxon>Fungi</taxon>
        <taxon>Dikarya</taxon>
        <taxon>Basidiomycota</taxon>
        <taxon>Pucciniomycotina</taxon>
        <taxon>Pucciniomycetes</taxon>
        <taxon>Pucciniales</taxon>
        <taxon>Pucciniaceae</taxon>
        <taxon>Puccinia</taxon>
    </lineage>
</organism>
<protein>
    <recommendedName>
        <fullName evidence="1">DUF6589 domain-containing protein</fullName>
    </recommendedName>
</protein>
<dbReference type="InParanoid" id="E3L6J1"/>
<dbReference type="OrthoDB" id="2501184at2759"/>
<dbReference type="Proteomes" id="UP000008783">
    <property type="component" value="Unassembled WGS sequence"/>
</dbReference>
<dbReference type="InterPro" id="IPR046496">
    <property type="entry name" value="DUF6589"/>
</dbReference>